<dbReference type="eggNOG" id="COG0101">
    <property type="taxonomic scope" value="Bacteria"/>
</dbReference>
<dbReference type="HAMAP" id="MF_00171">
    <property type="entry name" value="TruA"/>
    <property type="match status" value="1"/>
</dbReference>
<evidence type="ECO:0000256" key="5">
    <source>
        <dbReference type="PIRSR" id="PIRSR001430-1"/>
    </source>
</evidence>
<proteinExistence type="inferred from homology"/>
<dbReference type="InterPro" id="IPR020103">
    <property type="entry name" value="PsdUridine_synth_cat_dom_sf"/>
</dbReference>
<dbReference type="InterPro" id="IPR020094">
    <property type="entry name" value="TruA/RsuA/RluB/E/F_N"/>
</dbReference>
<comment type="subunit">
    <text evidence="4">Homodimer.</text>
</comment>
<feature type="active site" description="Nucleophile" evidence="4 5">
    <location>
        <position position="58"/>
    </location>
</feature>
<dbReference type="HOGENOM" id="CLU_014673_0_2_11"/>
<dbReference type="NCBIfam" id="TIGR00071">
    <property type="entry name" value="hisT_truA"/>
    <property type="match status" value="1"/>
</dbReference>
<gene>
    <name evidence="4 9" type="primary">truA</name>
    <name evidence="9" type="ordered locus">Tbis_0595</name>
</gene>
<reference evidence="9 10" key="1">
    <citation type="submission" date="2010-01" db="EMBL/GenBank/DDBJ databases">
        <title>The complete genome of Thermobispora bispora DSM 43833.</title>
        <authorList>
            <consortium name="US DOE Joint Genome Institute (JGI-PGF)"/>
            <person name="Lucas S."/>
            <person name="Copeland A."/>
            <person name="Lapidus A."/>
            <person name="Glavina del Rio T."/>
            <person name="Dalin E."/>
            <person name="Tice H."/>
            <person name="Bruce D."/>
            <person name="Goodwin L."/>
            <person name="Pitluck S."/>
            <person name="Kyrpides N."/>
            <person name="Mavromatis K."/>
            <person name="Ivanova N."/>
            <person name="Mikhailova N."/>
            <person name="Chertkov O."/>
            <person name="Brettin T."/>
            <person name="Detter J.C."/>
            <person name="Han C."/>
            <person name="Larimer F."/>
            <person name="Land M."/>
            <person name="Hauser L."/>
            <person name="Markowitz V."/>
            <person name="Cheng J.-F."/>
            <person name="Hugenholtz P."/>
            <person name="Woyke T."/>
            <person name="Wu D."/>
            <person name="Jando M."/>
            <person name="Schneider S."/>
            <person name="Klenk H.-P."/>
            <person name="Eisen J.A."/>
        </authorList>
    </citation>
    <scope>NUCLEOTIDE SEQUENCE [LARGE SCALE GENOMIC DNA]</scope>
    <source>
        <strain evidence="10">ATCC 19993 / DSM 43833 / CBS 139.67 / JCM 10125 / KCTC 9307 / NBRC 14880 / R51</strain>
    </source>
</reference>
<evidence type="ECO:0000313" key="9">
    <source>
        <dbReference type="EMBL" id="ADG87322.1"/>
    </source>
</evidence>
<evidence type="ECO:0000256" key="7">
    <source>
        <dbReference type="RuleBase" id="RU003792"/>
    </source>
</evidence>
<dbReference type="RefSeq" id="WP_013130855.1">
    <property type="nucleotide sequence ID" value="NC_014165.1"/>
</dbReference>
<dbReference type="InterPro" id="IPR001406">
    <property type="entry name" value="PsdUridine_synth_TruA"/>
</dbReference>
<dbReference type="FunFam" id="3.30.70.580:FF:000008">
    <property type="entry name" value="tRNA pseudouridine synthase A"/>
    <property type="match status" value="1"/>
</dbReference>
<dbReference type="PANTHER" id="PTHR11142">
    <property type="entry name" value="PSEUDOURIDYLATE SYNTHASE"/>
    <property type="match status" value="1"/>
</dbReference>
<dbReference type="PANTHER" id="PTHR11142:SF0">
    <property type="entry name" value="TRNA PSEUDOURIDINE SYNTHASE-LIKE 1"/>
    <property type="match status" value="1"/>
</dbReference>
<feature type="domain" description="Pseudouridine synthase I TruA alpha/beta" evidence="8">
    <location>
        <begin position="171"/>
        <end position="273"/>
    </location>
</feature>
<sequence>MDRDPVRFRLDLGYDGTDFQGWARQPGLRTVQGELEAALATLLRLEAPPRLTVAGRTDAGVHARGQVVHVDLPLAALAILEPRGRETATPPAERLPELCSALVRRLAAVLPPDVRVFAVSVPPDGFDARFSALCRRYCYRVCDAPGGVDPLRRREVLWYPKPLDVELMNAASVRLLGEHDFAAFCKKREGATTIRELRRFEWARRDDGIIEATVVADAFCHSMVRSLVGAVLAVGEGKRPVEWPAEVLARAVRDSAVRVAPAHGLTLEEVRYPETAEELARRAAQARRVRTLTS</sequence>
<dbReference type="GO" id="GO:0031119">
    <property type="term" value="P:tRNA pseudouridine synthesis"/>
    <property type="evidence" value="ECO:0007669"/>
    <property type="project" value="UniProtKB-UniRule"/>
</dbReference>
<comment type="catalytic activity">
    <reaction evidence="4 7">
        <text>uridine(38/39/40) in tRNA = pseudouridine(38/39/40) in tRNA</text>
        <dbReference type="Rhea" id="RHEA:22376"/>
        <dbReference type="Rhea" id="RHEA-COMP:10085"/>
        <dbReference type="Rhea" id="RHEA-COMP:10087"/>
        <dbReference type="ChEBI" id="CHEBI:65314"/>
        <dbReference type="ChEBI" id="CHEBI:65315"/>
        <dbReference type="EC" id="5.4.99.12"/>
    </reaction>
</comment>
<protein>
    <recommendedName>
        <fullName evidence="4">tRNA pseudouridine synthase A</fullName>
        <ecNumber evidence="4">5.4.99.12</ecNumber>
    </recommendedName>
    <alternativeName>
        <fullName evidence="4">tRNA pseudouridine(38-40) synthase</fullName>
    </alternativeName>
    <alternativeName>
        <fullName evidence="4">tRNA pseudouridylate synthase I</fullName>
    </alternativeName>
    <alternativeName>
        <fullName evidence="4">tRNA-uridine isomerase I</fullName>
    </alternativeName>
</protein>
<name>D6Y547_THEBD</name>
<organism evidence="9 10">
    <name type="scientific">Thermobispora bispora (strain ATCC 19993 / DSM 43833 / CBS 139.67 / JCM 10125 / KCTC 9307 / NBRC 14880 / R51)</name>
    <dbReference type="NCBI Taxonomy" id="469371"/>
    <lineage>
        <taxon>Bacteria</taxon>
        <taxon>Bacillati</taxon>
        <taxon>Actinomycetota</taxon>
        <taxon>Actinomycetes</taxon>
        <taxon>Streptosporangiales</taxon>
        <taxon>Streptosporangiaceae</taxon>
        <taxon>Thermobispora</taxon>
    </lineage>
</organism>
<feature type="binding site" evidence="4 6">
    <location>
        <position position="137"/>
    </location>
    <ligand>
        <name>substrate</name>
    </ligand>
</feature>
<evidence type="ECO:0000256" key="2">
    <source>
        <dbReference type="ARBA" id="ARBA00022694"/>
    </source>
</evidence>
<dbReference type="Gene3D" id="3.30.70.580">
    <property type="entry name" value="Pseudouridine synthase I, catalytic domain, N-terminal subdomain"/>
    <property type="match status" value="1"/>
</dbReference>
<evidence type="ECO:0000256" key="1">
    <source>
        <dbReference type="ARBA" id="ARBA00009375"/>
    </source>
</evidence>
<dbReference type="Pfam" id="PF01416">
    <property type="entry name" value="PseudoU_synth_1"/>
    <property type="match status" value="1"/>
</dbReference>
<comment type="function">
    <text evidence="4">Formation of pseudouridine at positions 38, 39 and 40 in the anticodon stem and loop of transfer RNAs.</text>
</comment>
<keyword evidence="10" id="KW-1185">Reference proteome</keyword>
<dbReference type="KEGG" id="tbi:Tbis_0595"/>
<comment type="similarity">
    <text evidence="1 4 7">Belongs to the tRNA pseudouridine synthase TruA family.</text>
</comment>
<dbReference type="AlphaFoldDB" id="D6Y547"/>
<evidence type="ECO:0000256" key="6">
    <source>
        <dbReference type="PIRSR" id="PIRSR001430-2"/>
    </source>
</evidence>
<dbReference type="STRING" id="469371.Tbis_0595"/>
<dbReference type="PIRSF" id="PIRSF001430">
    <property type="entry name" value="tRNA_psdUrid_synth"/>
    <property type="match status" value="1"/>
</dbReference>
<evidence type="ECO:0000313" key="10">
    <source>
        <dbReference type="Proteomes" id="UP000006640"/>
    </source>
</evidence>
<dbReference type="GO" id="GO:0003723">
    <property type="term" value="F:RNA binding"/>
    <property type="evidence" value="ECO:0007669"/>
    <property type="project" value="InterPro"/>
</dbReference>
<dbReference type="InterPro" id="IPR020095">
    <property type="entry name" value="PsdUridine_synth_TruA_C"/>
</dbReference>
<dbReference type="SUPFAM" id="SSF55120">
    <property type="entry name" value="Pseudouridine synthase"/>
    <property type="match status" value="1"/>
</dbReference>
<dbReference type="EMBL" id="CP001874">
    <property type="protein sequence ID" value="ADG87322.1"/>
    <property type="molecule type" value="Genomic_DNA"/>
</dbReference>
<evidence type="ECO:0000256" key="3">
    <source>
        <dbReference type="ARBA" id="ARBA00023235"/>
    </source>
</evidence>
<dbReference type="EC" id="5.4.99.12" evidence="4"/>
<dbReference type="Proteomes" id="UP000006640">
    <property type="component" value="Chromosome"/>
</dbReference>
<dbReference type="InterPro" id="IPR020097">
    <property type="entry name" value="PsdUridine_synth_TruA_a/b_dom"/>
</dbReference>
<dbReference type="CDD" id="cd02570">
    <property type="entry name" value="PseudoU_synth_EcTruA"/>
    <property type="match status" value="1"/>
</dbReference>
<accession>D6Y547</accession>
<comment type="caution">
    <text evidence="4">Lacks conserved residue(s) required for the propagation of feature annotation.</text>
</comment>
<evidence type="ECO:0000256" key="4">
    <source>
        <dbReference type="HAMAP-Rule" id="MF_00171"/>
    </source>
</evidence>
<keyword evidence="3 4" id="KW-0413">Isomerase</keyword>
<dbReference type="FunFam" id="3.30.70.660:FF:000003">
    <property type="entry name" value="tRNA pseudouridine synthase A"/>
    <property type="match status" value="1"/>
</dbReference>
<keyword evidence="2 4" id="KW-0819">tRNA processing</keyword>
<dbReference type="Gene3D" id="3.30.70.660">
    <property type="entry name" value="Pseudouridine synthase I, catalytic domain, C-terminal subdomain"/>
    <property type="match status" value="1"/>
</dbReference>
<dbReference type="GO" id="GO:0160147">
    <property type="term" value="F:tRNA pseudouridine(38-40) synthase activity"/>
    <property type="evidence" value="ECO:0007669"/>
    <property type="project" value="UniProtKB-EC"/>
</dbReference>
<evidence type="ECO:0000259" key="8">
    <source>
        <dbReference type="Pfam" id="PF01416"/>
    </source>
</evidence>